<reference evidence="2" key="1">
    <citation type="submission" date="2014-12" db="EMBL/GenBank/DDBJ databases">
        <title>Insight into the proteome of Arion vulgaris.</title>
        <authorList>
            <person name="Aradska J."/>
            <person name="Bulat T."/>
            <person name="Smidak R."/>
            <person name="Sarate P."/>
            <person name="Gangsoo J."/>
            <person name="Sialana F."/>
            <person name="Bilban M."/>
            <person name="Lubec G."/>
        </authorList>
    </citation>
    <scope>NUCLEOTIDE SEQUENCE</scope>
    <source>
        <tissue evidence="2">Skin</tissue>
    </source>
</reference>
<feature type="non-terminal residue" evidence="2">
    <location>
        <position position="75"/>
    </location>
</feature>
<gene>
    <name evidence="2" type="primary">ORF22392</name>
</gene>
<organism evidence="2">
    <name type="scientific">Arion vulgaris</name>
    <dbReference type="NCBI Taxonomy" id="1028688"/>
    <lineage>
        <taxon>Eukaryota</taxon>
        <taxon>Metazoa</taxon>
        <taxon>Spiralia</taxon>
        <taxon>Lophotrochozoa</taxon>
        <taxon>Mollusca</taxon>
        <taxon>Gastropoda</taxon>
        <taxon>Heterobranchia</taxon>
        <taxon>Euthyneura</taxon>
        <taxon>Panpulmonata</taxon>
        <taxon>Eupulmonata</taxon>
        <taxon>Stylommatophora</taxon>
        <taxon>Helicina</taxon>
        <taxon>Arionoidea</taxon>
        <taxon>Arionidae</taxon>
        <taxon>Arion</taxon>
    </lineage>
</organism>
<accession>A0A0B6YDN8</accession>
<evidence type="ECO:0000313" key="2">
    <source>
        <dbReference type="EMBL" id="CEK54273.1"/>
    </source>
</evidence>
<sequence>MMWSIPARKAVALSEKKKKLVYQQIESSLCKPANIKYNSQINIPSNSKLHAQFNVPSSTSTHSAAAAAEDHVQST</sequence>
<dbReference type="AlphaFoldDB" id="A0A0B6YDN8"/>
<protein>
    <submittedName>
        <fullName evidence="2">Uncharacterized protein</fullName>
    </submittedName>
</protein>
<evidence type="ECO:0000256" key="1">
    <source>
        <dbReference type="SAM" id="MobiDB-lite"/>
    </source>
</evidence>
<name>A0A0B6YDN8_9EUPU</name>
<feature type="region of interest" description="Disordered" evidence="1">
    <location>
        <begin position="53"/>
        <end position="75"/>
    </location>
</feature>
<dbReference type="EMBL" id="HACG01007408">
    <property type="protein sequence ID" value="CEK54273.1"/>
    <property type="molecule type" value="Transcribed_RNA"/>
</dbReference>
<proteinExistence type="predicted"/>
<feature type="compositionally biased region" description="Low complexity" evidence="1">
    <location>
        <begin position="57"/>
        <end position="67"/>
    </location>
</feature>